<dbReference type="RefSeq" id="WP_042085992.1">
    <property type="nucleotide sequence ID" value="NZ_BKCN01000005.1"/>
</dbReference>
<dbReference type="AlphaFoldDB" id="A0A5A7N975"/>
<accession>A0A5A7N975</accession>
<dbReference type="InterPro" id="IPR018666">
    <property type="entry name" value="DUF2125"/>
</dbReference>
<name>A0A5A7N975_9PROT</name>
<evidence type="ECO:0008006" key="3">
    <source>
        <dbReference type="Google" id="ProtNLM"/>
    </source>
</evidence>
<proteinExistence type="predicted"/>
<organism evidence="1 2">
    <name type="scientific">Iodidimonas nitroreducens</name>
    <dbReference type="NCBI Taxonomy" id="1236968"/>
    <lineage>
        <taxon>Bacteria</taxon>
        <taxon>Pseudomonadati</taxon>
        <taxon>Pseudomonadota</taxon>
        <taxon>Alphaproteobacteria</taxon>
        <taxon>Iodidimonadales</taxon>
        <taxon>Iodidimonadaceae</taxon>
        <taxon>Iodidimonas</taxon>
    </lineage>
</organism>
<evidence type="ECO:0000313" key="1">
    <source>
        <dbReference type="EMBL" id="GER03619.1"/>
    </source>
</evidence>
<gene>
    <name evidence="1" type="ORF">JCM17846_13010</name>
</gene>
<evidence type="ECO:0000313" key="2">
    <source>
        <dbReference type="Proteomes" id="UP000324996"/>
    </source>
</evidence>
<comment type="caution">
    <text evidence="1">The sequence shown here is derived from an EMBL/GenBank/DDBJ whole genome shotgun (WGS) entry which is preliminary data.</text>
</comment>
<dbReference type="EMBL" id="BKCN01000005">
    <property type="protein sequence ID" value="GER03619.1"/>
    <property type="molecule type" value="Genomic_DNA"/>
</dbReference>
<dbReference type="Pfam" id="PF09898">
    <property type="entry name" value="DUF2125"/>
    <property type="match status" value="1"/>
</dbReference>
<sequence length="342" mass="37516">MKYRILIGTFLLAALAYGALWHFIANESRDRISTWFGDRDQQAFRAQNDQIDISGFPYRLTINIARPRIESQNSKPAWAAAADQLLIFSHLWTPDHQVAQAHDLKARLADLRLHAPKIMASLLTGAQEQMLDMDLGMVSFDFPASKGQVLPAERMRLNGKWPLSAPPPSAPDQDETPLLQNERADIAIQLTNLALGPFAPGAPAPVISKIELRGELHGLITTPITAQSLEKWRDAGGTIEITDLQIDWGRLHLKGDGSLTLDEQLRPLGALALVFEEPGLLVTYLAKQGLIDPKSAPYLAEGVDQIAMMGGDRAMRLPITLQDGQILAGPFPVAKISPLLKP</sequence>
<protein>
    <recommendedName>
        <fullName evidence="3">DUF2125 domain-containing protein</fullName>
    </recommendedName>
</protein>
<reference evidence="1 2" key="1">
    <citation type="submission" date="2019-09" db="EMBL/GenBank/DDBJ databases">
        <title>NBRP : Genome information of microbial organism related human and environment.</title>
        <authorList>
            <person name="Hattori M."/>
            <person name="Oshima K."/>
            <person name="Inaba H."/>
            <person name="Suda W."/>
            <person name="Sakamoto M."/>
            <person name="Iino T."/>
            <person name="Kitahara M."/>
            <person name="Oshida Y."/>
            <person name="Iida T."/>
            <person name="Kudo T."/>
            <person name="Itoh T."/>
            <person name="Ohkuma M."/>
        </authorList>
    </citation>
    <scope>NUCLEOTIDE SEQUENCE [LARGE SCALE GENOMIC DNA]</scope>
    <source>
        <strain evidence="1 2">Q-1</strain>
    </source>
</reference>
<dbReference type="Proteomes" id="UP000324996">
    <property type="component" value="Unassembled WGS sequence"/>
</dbReference>
<keyword evidence="2" id="KW-1185">Reference proteome</keyword>